<keyword evidence="3" id="KW-0238">DNA-binding</keyword>
<name>A0A9X3ECE3_9GAMM</name>
<dbReference type="SUPFAM" id="SSF116734">
    <property type="entry name" value="DNA methylase specificity domain"/>
    <property type="match status" value="2"/>
</dbReference>
<reference evidence="5" key="1">
    <citation type="submission" date="2022-11" db="EMBL/GenBank/DDBJ databases">
        <title>Parathalassolutuus dongxingensis gen. nov., sp. nov., a novel member of family Oceanospirillaceae isolated from a coastal shrimp pond in Guangxi, China.</title>
        <authorList>
            <person name="Chen H."/>
        </authorList>
    </citation>
    <scope>NUCLEOTIDE SEQUENCE</scope>
    <source>
        <strain evidence="5">G-43</strain>
    </source>
</reference>
<evidence type="ECO:0000313" key="5">
    <source>
        <dbReference type="EMBL" id="MCY0964541.1"/>
    </source>
</evidence>
<feature type="domain" description="Type I restriction modification DNA specificity" evidence="4">
    <location>
        <begin position="256"/>
        <end position="428"/>
    </location>
</feature>
<comment type="similarity">
    <text evidence="1">Belongs to the type-I restriction system S methylase family.</text>
</comment>
<dbReference type="EMBL" id="JAPNOA010000018">
    <property type="protein sequence ID" value="MCY0964541.1"/>
    <property type="molecule type" value="Genomic_DNA"/>
</dbReference>
<dbReference type="InterPro" id="IPR044946">
    <property type="entry name" value="Restrct_endonuc_typeI_TRD_sf"/>
</dbReference>
<dbReference type="RefSeq" id="WP_283172757.1">
    <property type="nucleotide sequence ID" value="NZ_JAPNOA010000018.1"/>
</dbReference>
<keyword evidence="6" id="KW-1185">Reference proteome</keyword>
<protein>
    <submittedName>
        <fullName evidence="5">Restriction endonuclease subunit S</fullName>
        <ecNumber evidence="5">3.1.21.-</ecNumber>
    </submittedName>
</protein>
<accession>A0A9X3ECE3</accession>
<sequence>MNPGIADRSVGYQTLENNGAATPALETANDCPKGYKRTEVGVIPEDWDVQKFGDICLLINGRGFKPYEWGIEGLPIIRIQNLNGSDEYNYYQGIYDSKIFIKTGQLLFAWSGSRGTSFGPHVWKGGDALLNYHTWKLVVRNESIDEQYFFHILKDLTKRIEEAAHGASALVHTQKGEMENFYVPFPPKKEQTAIANALSDIDALISELDTLIAKKQAIKTATMQQLLTGRTRLPTFAKREDGTDKGYKPSELGEIPEDWEVIPLGKIAIIERGKFTARPRNDPKYFGGSIPFIQTGDISRSNGWEVSYSQTLNKDGVEVSRLFPGNSLYFTIAANIGDVAVVKFEAACPDSLVVLSEYNDFCKIWLFYALSREKGNFESLATSNAQSNLNLEKLNPYLIAVPPLNEQTAIANILSDMDTEITALQQRQQKTRQIKQGMMQELLTGRTRLL</sequence>
<gene>
    <name evidence="5" type="ORF">OUO13_05025</name>
</gene>
<keyword evidence="5" id="KW-0255">Endonuclease</keyword>
<dbReference type="CDD" id="cd17282">
    <property type="entry name" value="RMtype1_S_Eco16444ORF1681_TRD1-CR1_like"/>
    <property type="match status" value="1"/>
</dbReference>
<dbReference type="GO" id="GO:0003677">
    <property type="term" value="F:DNA binding"/>
    <property type="evidence" value="ECO:0007669"/>
    <property type="project" value="UniProtKB-KW"/>
</dbReference>
<organism evidence="5 6">
    <name type="scientific">Parathalassolituus penaei</name>
    <dbReference type="NCBI Taxonomy" id="2997323"/>
    <lineage>
        <taxon>Bacteria</taxon>
        <taxon>Pseudomonadati</taxon>
        <taxon>Pseudomonadota</taxon>
        <taxon>Gammaproteobacteria</taxon>
        <taxon>Oceanospirillales</taxon>
        <taxon>Oceanospirillaceae</taxon>
        <taxon>Parathalassolituus</taxon>
    </lineage>
</organism>
<dbReference type="PANTHER" id="PTHR30408">
    <property type="entry name" value="TYPE-1 RESTRICTION ENZYME ECOKI SPECIFICITY PROTEIN"/>
    <property type="match status" value="1"/>
</dbReference>
<dbReference type="EC" id="3.1.21.-" evidence="5"/>
<dbReference type="InterPro" id="IPR000055">
    <property type="entry name" value="Restrct_endonuc_typeI_TRD"/>
</dbReference>
<proteinExistence type="inferred from homology"/>
<keyword evidence="5" id="KW-0378">Hydrolase</keyword>
<evidence type="ECO:0000256" key="2">
    <source>
        <dbReference type="ARBA" id="ARBA00022747"/>
    </source>
</evidence>
<dbReference type="Proteomes" id="UP001150830">
    <property type="component" value="Unassembled WGS sequence"/>
</dbReference>
<evidence type="ECO:0000256" key="1">
    <source>
        <dbReference type="ARBA" id="ARBA00010923"/>
    </source>
</evidence>
<evidence type="ECO:0000259" key="4">
    <source>
        <dbReference type="Pfam" id="PF01420"/>
    </source>
</evidence>
<dbReference type="GO" id="GO:0004519">
    <property type="term" value="F:endonuclease activity"/>
    <property type="evidence" value="ECO:0007669"/>
    <property type="project" value="UniProtKB-KW"/>
</dbReference>
<dbReference type="GO" id="GO:0016787">
    <property type="term" value="F:hydrolase activity"/>
    <property type="evidence" value="ECO:0007669"/>
    <property type="project" value="UniProtKB-KW"/>
</dbReference>
<dbReference type="Pfam" id="PF01420">
    <property type="entry name" value="Methylase_S"/>
    <property type="match status" value="2"/>
</dbReference>
<dbReference type="GO" id="GO:0009307">
    <property type="term" value="P:DNA restriction-modification system"/>
    <property type="evidence" value="ECO:0007669"/>
    <property type="project" value="UniProtKB-KW"/>
</dbReference>
<keyword evidence="5" id="KW-0540">Nuclease</keyword>
<dbReference type="InterPro" id="IPR052021">
    <property type="entry name" value="Type-I_RS_S_subunit"/>
</dbReference>
<dbReference type="CDD" id="cd17254">
    <property type="entry name" value="RMtype1_S_FclI-TRD1-CR1_like"/>
    <property type="match status" value="1"/>
</dbReference>
<keyword evidence="2" id="KW-0680">Restriction system</keyword>
<evidence type="ECO:0000313" key="6">
    <source>
        <dbReference type="Proteomes" id="UP001150830"/>
    </source>
</evidence>
<dbReference type="Gene3D" id="3.90.220.20">
    <property type="entry name" value="DNA methylase specificity domains"/>
    <property type="match status" value="2"/>
</dbReference>
<dbReference type="AlphaFoldDB" id="A0A9X3ECE3"/>
<evidence type="ECO:0000256" key="3">
    <source>
        <dbReference type="ARBA" id="ARBA00023125"/>
    </source>
</evidence>
<dbReference type="Gene3D" id="1.10.287.1120">
    <property type="entry name" value="Bipartite methylase S protein"/>
    <property type="match status" value="1"/>
</dbReference>
<dbReference type="PANTHER" id="PTHR30408:SF12">
    <property type="entry name" value="TYPE I RESTRICTION ENZYME MJAVIII SPECIFICITY SUBUNIT"/>
    <property type="match status" value="1"/>
</dbReference>
<comment type="caution">
    <text evidence="5">The sequence shown here is derived from an EMBL/GenBank/DDBJ whole genome shotgun (WGS) entry which is preliminary data.</text>
</comment>
<feature type="domain" description="Type I restriction modification DNA specificity" evidence="4">
    <location>
        <begin position="44"/>
        <end position="210"/>
    </location>
</feature>